<organism evidence="2 3">
    <name type="scientific">Frankliniella occidentalis</name>
    <name type="common">Western flower thrips</name>
    <name type="synonym">Euthrips occidentalis</name>
    <dbReference type="NCBI Taxonomy" id="133901"/>
    <lineage>
        <taxon>Eukaryota</taxon>
        <taxon>Metazoa</taxon>
        <taxon>Ecdysozoa</taxon>
        <taxon>Arthropoda</taxon>
        <taxon>Hexapoda</taxon>
        <taxon>Insecta</taxon>
        <taxon>Pterygota</taxon>
        <taxon>Neoptera</taxon>
        <taxon>Paraneoptera</taxon>
        <taxon>Thysanoptera</taxon>
        <taxon>Terebrantia</taxon>
        <taxon>Thripoidea</taxon>
        <taxon>Thripidae</taxon>
        <taxon>Frankliniella</taxon>
    </lineage>
</organism>
<feature type="region of interest" description="Disordered" evidence="1">
    <location>
        <begin position="315"/>
        <end position="360"/>
    </location>
</feature>
<feature type="compositionally biased region" description="Polar residues" evidence="1">
    <location>
        <begin position="341"/>
        <end position="354"/>
    </location>
</feature>
<keyword evidence="2" id="KW-1185">Reference proteome</keyword>
<evidence type="ECO:0000313" key="2">
    <source>
        <dbReference type="Proteomes" id="UP000504606"/>
    </source>
</evidence>
<reference evidence="3" key="1">
    <citation type="submission" date="2025-08" db="UniProtKB">
        <authorList>
            <consortium name="RefSeq"/>
        </authorList>
    </citation>
    <scope>IDENTIFICATION</scope>
    <source>
        <tissue evidence="3">Whole organism</tissue>
    </source>
</reference>
<accession>A0A6J1TSC4</accession>
<gene>
    <name evidence="3" type="primary">LOC113218304</name>
</gene>
<dbReference type="GeneID" id="113218304"/>
<dbReference type="AlphaFoldDB" id="A0A6J1TSC4"/>
<evidence type="ECO:0000256" key="1">
    <source>
        <dbReference type="SAM" id="MobiDB-lite"/>
    </source>
</evidence>
<dbReference type="Proteomes" id="UP000504606">
    <property type="component" value="Unplaced"/>
</dbReference>
<name>A0A6J1TSC4_FRAOC</name>
<feature type="compositionally biased region" description="Polar residues" evidence="1">
    <location>
        <begin position="315"/>
        <end position="331"/>
    </location>
</feature>
<protein>
    <submittedName>
        <fullName evidence="3">Uncharacterized protein LOC113218304 isoform X2</fullName>
    </submittedName>
</protein>
<evidence type="ECO:0000313" key="3">
    <source>
        <dbReference type="RefSeq" id="XP_026294385.1"/>
    </source>
</evidence>
<dbReference type="RefSeq" id="XP_026294385.1">
    <property type="nucleotide sequence ID" value="XM_026438600.2"/>
</dbReference>
<proteinExistence type="predicted"/>
<sequence length="360" mass="40488">MDLLDVPIESLQRTLYICELHFTTLHGGIKRKRISNETIPTSFQKGHTPLSEEAMNAWRSTEHYKQYWSAFEKKVTPSNNVQRCPNLPKNSTAIYCQSTGPFPCLYCETVHQPTQALDPDLLDLVPDLPAPSVAAIALSSSPTNQDTKPPLQEAVGKSLFNVVKNYFEQNETEDRKSSQKVVVIKCAETPKREEENPDTNPENEDKKLIVVKISSPESQVKQESTLPHNHANLLEVLSDYTESSATEICELPSAESSKVLKKQKTPIPSKRSHSIKITRPKAEKPIYHNFKFVRSIIPIPPSYQKFCGKTVVNNQTPLNSQPLERVSNENPSSKEIKAIEPTQNTEEMASASQNKKQKLL</sequence>